<protein>
    <submittedName>
        <fullName evidence="3">Uncharacterized protein</fullName>
    </submittedName>
</protein>
<feature type="region of interest" description="Disordered" evidence="2">
    <location>
        <begin position="1227"/>
        <end position="1268"/>
    </location>
</feature>
<comment type="caution">
    <text evidence="3">The sequence shown here is derived from an EMBL/GenBank/DDBJ whole genome shotgun (WGS) entry which is preliminary data.</text>
</comment>
<feature type="region of interest" description="Disordered" evidence="2">
    <location>
        <begin position="491"/>
        <end position="731"/>
    </location>
</feature>
<feature type="region of interest" description="Disordered" evidence="2">
    <location>
        <begin position="1301"/>
        <end position="1327"/>
    </location>
</feature>
<dbReference type="Proteomes" id="UP000186817">
    <property type="component" value="Unassembled WGS sequence"/>
</dbReference>
<evidence type="ECO:0000313" key="4">
    <source>
        <dbReference type="Proteomes" id="UP000186817"/>
    </source>
</evidence>
<feature type="region of interest" description="Disordered" evidence="2">
    <location>
        <begin position="152"/>
        <end position="315"/>
    </location>
</feature>
<dbReference type="EMBL" id="LSRX01001412">
    <property type="protein sequence ID" value="OLP80139.1"/>
    <property type="molecule type" value="Genomic_DNA"/>
</dbReference>
<dbReference type="OrthoDB" id="417117at2759"/>
<name>A0A1Q9CB36_SYMMI</name>
<evidence type="ECO:0000256" key="2">
    <source>
        <dbReference type="SAM" id="MobiDB-lite"/>
    </source>
</evidence>
<keyword evidence="4" id="KW-1185">Reference proteome</keyword>
<sequence>MTWWDELDLSLRRQITDEGLSDMPVEFWTKAFFVLVPGWQDGSTVVPSMAKTVLLNYVIGGYARDLAKSYRTGSLTEGSSAVLPGRFVFTLQICSSPGSSAVQLHRPELTGVPSYESASLNFNTLDKNNRQLKRILLESWYPDRVHELLSDNEEDAAGDPVLDEKEYEPGSPNGGDLGEDVVPFINGRLDNQDEDEELEVSGHSNEDSNSGHAKQPTAEVVRTGNAGAAENEDSSAKQPTAEVVHTGNARAAENEDSTAKQPTAEVPGHPGNARAENQDSSAKQPTAEVCVHPGNARAENQDSSAKQPAGHMSDNGAVLASVAEASAQPELLIVSDDEEVPRRPIPTPVRAGLSVSRSERLESLKRQLLQLKQQKEELKTTFRRGGPAHDDPSRVETQTFDLEAAVQSWQEVRKEVDPEPVDLQPVVASEASGKSDVLPPKRLAELEDAKESEVLKSRGVDLARAQSFAERVQSYDAQAAADEVLTKEKQDAMLTAAKAQEDEKPGHGRGGRGRGGRGRGGRGRGKTGDTSSGDGPKPSETPDEREKPDQPVRKSKNVAPEAAEPTEAKPSKPKRTKGAPELAHQPSKAKGSKDAKENGSEAEASEAQPAKAKPTRTKAAKMQASKAAVSDEVQPPETRPGGPQDNALEAAVAAEGPEKRGKRAKASQPDAGTEAQPTKRTKAAKDHASEAPVESVPEADPPNSKRQQKALGSEPKRSRKNDAEEPNKSIRGTVAATDCKKAARKAIRDGLDMPGYCFVDIDFYWSRNAMGVKLRNCWSIEVLYLCYKDVPEHTAMITIWKFVKRADLVEKAKANMTPALQAKLEGIKVNTMPLLMHAVKFGHTRGEGFQPIILDDAFRVSVSEKEFERMQLGDLWDDAKLVDAIYYVRGVYTMAKRLRSLGSCLWETDEVVTFEEWRASQPAVCCCGKDLQIRTLQDEIEKLRALAQDLHVRLKVASLPTVPANELTVKKPALSRKQQHDPWHWLSLLPQTITELPRMQSDVIPSLQSTTFAENRVVFELCGATVPSAILDHCEITINSVFAKYPALYKIGITRNPVERWQIGYAKETHAWSEMKVLVAVGDPVAIGFVEAALIRRYQGSPGNMNIRRGEEALSSVDRQQVKEEQIDADIKALEAELLREEMNAKRGTRCTPVAGATPSPQQATLKKHRGEVEPVEPPDCVLLENDQVLFTALKDQLRSPSPGPCTMAPIPEDPYLMDVSPAKPKHLFLSPYKPPSTPSKTPSKTPSTKTPYDPVADAETQPGKTPQRTINFMDTLVMESQGSPCPPTVMVASPPVANPGLVAAADPSKGSGTSSGSKVDSDETPGVASLEKQFGALGLSMDSKQAAVVAAAEIAKGNGSTGGSADPSKDAEIAKLKQMLFMMSAKLHAENDPQTQLAREAEREATREAVRAAAREAAQEALQSATGQAAAKQPSESAEEVVGLQAARQRLRRMCAPRSSGALVVPKEVHEKYTAGGSEREQLLKLLIKNNFDKDSHDPYELLCSSMLTDSFVKEVVVLTEREKAVSLEISGDYFTEQELRDMKADTYNRKKPFKYWYETKCTASMKQSQLLRQSETVAYEQEMAIDGDEVTVGRDVAFDLSGFDATIGDHQLVGGGAPSAEDDLGLPSLEGKRPQDVADVYRLIAKLNASIKAFDECYDKIDETYCDGAVEGFTPERLQTLKDTYKKAKRAQRPTPGPTARKLVQALAMGDPAASVVRFAKALEEEQPLLLRGIRQLSIPSLPHAESGLHRTIREWGMALPIDVYLFNKGILFAPMCLPSKVLEFYLCRKPSILFGGFGRNHFALDGFLQSFWECYRYEDGDHQVFQVHGHRLNRCFPFFIYADEGRGLRKAPIQVVALETLWGIKTFAACEKLAKTRGWNNQTFLEASDHTGRGSSLTSRLLLYVLPHGAYKKKQKHFWYDTFGAPVKDLASLFTSGITDQNGETWFPILIGVKGDAPALNKIGNFSRSFQRILGNKGICHLCLGGKDGHMWEDMGDSASWHETVCHERPWTDRKPSCVLPIPFSLQAPEKVFRSDCMHLVKLGVARHLIASCVVALGDWDIFTGSGASIAALLELSHSDFVWCCKHEIRQAPHLKLFSKEGWKAADSLMLARWLLRVLRQGPVKPDQTGRSGVTFLRDADKGHIFRAMEDACCSLLRFFQIIHKSGLWLDRNLAQSAADAVQLFCQSYTFLAREFHKLGKFLFHLEPALHMYRHVGLRITTILRTGAPAVLSPAAHLTDQSEDFVGVCSRISRRVAARTCGQRTVQRMLIRYHLEFEKLGV</sequence>
<keyword evidence="1" id="KW-0175">Coiled coil</keyword>
<organism evidence="3 4">
    <name type="scientific">Symbiodinium microadriaticum</name>
    <name type="common">Dinoflagellate</name>
    <name type="synonym">Zooxanthella microadriatica</name>
    <dbReference type="NCBI Taxonomy" id="2951"/>
    <lineage>
        <taxon>Eukaryota</taxon>
        <taxon>Sar</taxon>
        <taxon>Alveolata</taxon>
        <taxon>Dinophyceae</taxon>
        <taxon>Suessiales</taxon>
        <taxon>Symbiodiniaceae</taxon>
        <taxon>Symbiodinium</taxon>
    </lineage>
</organism>
<feature type="coiled-coil region" evidence="1">
    <location>
        <begin position="1117"/>
        <end position="1144"/>
    </location>
</feature>
<feature type="region of interest" description="Disordered" evidence="2">
    <location>
        <begin position="333"/>
        <end position="356"/>
    </location>
</feature>
<proteinExistence type="predicted"/>
<feature type="region of interest" description="Disordered" evidence="2">
    <location>
        <begin position="1420"/>
        <end position="1439"/>
    </location>
</feature>
<feature type="compositionally biased region" description="Low complexity" evidence="2">
    <location>
        <begin position="1239"/>
        <end position="1253"/>
    </location>
</feature>
<feature type="compositionally biased region" description="Low complexity" evidence="2">
    <location>
        <begin position="1309"/>
        <end position="1319"/>
    </location>
</feature>
<evidence type="ECO:0000256" key="1">
    <source>
        <dbReference type="SAM" id="Coils"/>
    </source>
</evidence>
<gene>
    <name evidence="3" type="ORF">AK812_SmicGene39488</name>
</gene>
<reference evidence="3 4" key="1">
    <citation type="submission" date="2016-02" db="EMBL/GenBank/DDBJ databases">
        <title>Genome analysis of coral dinoflagellate symbionts highlights evolutionary adaptations to a symbiotic lifestyle.</title>
        <authorList>
            <person name="Aranda M."/>
            <person name="Li Y."/>
            <person name="Liew Y.J."/>
            <person name="Baumgarten S."/>
            <person name="Simakov O."/>
            <person name="Wilson M."/>
            <person name="Piel J."/>
            <person name="Ashoor H."/>
            <person name="Bougouffa S."/>
            <person name="Bajic V.B."/>
            <person name="Ryu T."/>
            <person name="Ravasi T."/>
            <person name="Bayer T."/>
            <person name="Micklem G."/>
            <person name="Kim H."/>
            <person name="Bhak J."/>
            <person name="Lajeunesse T.C."/>
            <person name="Voolstra C.R."/>
        </authorList>
    </citation>
    <scope>NUCLEOTIDE SEQUENCE [LARGE SCALE GENOMIC DNA]</scope>
    <source>
        <strain evidence="3 4">CCMP2467</strain>
    </source>
</reference>
<evidence type="ECO:0000313" key="3">
    <source>
        <dbReference type="EMBL" id="OLP80139.1"/>
    </source>
</evidence>
<accession>A0A1Q9CB36</accession>
<feature type="region of interest" description="Disordered" evidence="2">
    <location>
        <begin position="1150"/>
        <end position="1172"/>
    </location>
</feature>
<feature type="compositionally biased region" description="Basic and acidic residues" evidence="2">
    <location>
        <begin position="540"/>
        <end position="552"/>
    </location>
</feature>
<feature type="compositionally biased region" description="Basic and acidic residues" evidence="2">
    <location>
        <begin position="442"/>
        <end position="452"/>
    </location>
</feature>
<feature type="compositionally biased region" description="Basic and acidic residues" evidence="2">
    <location>
        <begin position="714"/>
        <end position="728"/>
    </location>
</feature>
<feature type="region of interest" description="Disordered" evidence="2">
    <location>
        <begin position="427"/>
        <end position="452"/>
    </location>
</feature>
<feature type="compositionally biased region" description="Basic residues" evidence="2">
    <location>
        <begin position="507"/>
        <end position="525"/>
    </location>
</feature>